<evidence type="ECO:0000256" key="1">
    <source>
        <dbReference type="ARBA" id="ARBA00000083"/>
    </source>
</evidence>
<comment type="cofactor">
    <cofactor evidence="2 10">
        <name>NAD(+)</name>
        <dbReference type="ChEBI" id="CHEBI:57540"/>
    </cofactor>
</comment>
<dbReference type="GO" id="GO:0003978">
    <property type="term" value="F:UDP-glucose 4-epimerase activity"/>
    <property type="evidence" value="ECO:0007669"/>
    <property type="project" value="UniProtKB-UniRule"/>
</dbReference>
<dbReference type="EC" id="5.1.3.2" evidence="5 10"/>
<evidence type="ECO:0000256" key="4">
    <source>
        <dbReference type="ARBA" id="ARBA00007637"/>
    </source>
</evidence>
<comment type="subunit">
    <text evidence="10">Homodimer.</text>
</comment>
<keyword evidence="9 10" id="KW-0413">Isomerase</keyword>
<dbReference type="InterPro" id="IPR005886">
    <property type="entry name" value="UDP_G4E"/>
</dbReference>
<feature type="domain" description="NAD-dependent epimerase/dehydratase" evidence="11">
    <location>
        <begin position="3"/>
        <end position="261"/>
    </location>
</feature>
<comment type="catalytic activity">
    <reaction evidence="1 10">
        <text>UDP-alpha-D-glucose = UDP-alpha-D-galactose</text>
        <dbReference type="Rhea" id="RHEA:22168"/>
        <dbReference type="ChEBI" id="CHEBI:58885"/>
        <dbReference type="ChEBI" id="CHEBI:66914"/>
        <dbReference type="EC" id="5.1.3.2"/>
    </reaction>
</comment>
<dbReference type="GO" id="GO:0006012">
    <property type="term" value="P:galactose metabolic process"/>
    <property type="evidence" value="ECO:0007669"/>
    <property type="project" value="UniProtKB-UniPathway"/>
</dbReference>
<evidence type="ECO:0000256" key="6">
    <source>
        <dbReference type="ARBA" id="ARBA00018569"/>
    </source>
</evidence>
<dbReference type="InterPro" id="IPR036291">
    <property type="entry name" value="NAD(P)-bd_dom_sf"/>
</dbReference>
<keyword evidence="10" id="KW-0119">Carbohydrate metabolism</keyword>
<evidence type="ECO:0000256" key="8">
    <source>
        <dbReference type="ARBA" id="ARBA00023144"/>
    </source>
</evidence>
<dbReference type="NCBIfam" id="TIGR01179">
    <property type="entry name" value="galE"/>
    <property type="match status" value="1"/>
</dbReference>
<reference evidence="12" key="1">
    <citation type="journal article" date="2020" name="mSystems">
        <title>Genome- and Community-Level Interaction Insights into Carbon Utilization and Element Cycling Functions of Hydrothermarchaeota in Hydrothermal Sediment.</title>
        <authorList>
            <person name="Zhou Z."/>
            <person name="Liu Y."/>
            <person name="Xu W."/>
            <person name="Pan J."/>
            <person name="Luo Z.H."/>
            <person name="Li M."/>
        </authorList>
    </citation>
    <scope>NUCLEOTIDE SEQUENCE [LARGE SCALE GENOMIC DNA]</scope>
    <source>
        <strain evidence="12">SpSt-477</strain>
    </source>
</reference>
<evidence type="ECO:0000256" key="9">
    <source>
        <dbReference type="ARBA" id="ARBA00023235"/>
    </source>
</evidence>
<dbReference type="EMBL" id="DSUH01000248">
    <property type="protein sequence ID" value="HGU33330.1"/>
    <property type="molecule type" value="Genomic_DNA"/>
</dbReference>
<sequence>MNILLTGGAGYIGSHACVVLLEAGHDVVVVDNFSNSSPVALERVEKITGKSVVQYPVDLTDRQALRSVFEAHPVDAVMHFAGLKAVDESVSRPLHYYWNNVTGSVVLLQTMAEYDVRNIVFSSSATVYGATDRVPTDESCPPSPTNPYGRSKWMVETILSDLFTSDPRWHIGILRYFNPVGAHESGLIGEDPNGIPNNLVPYIAQVAVGKREWLRVWGNDYPTPDGTGIRDFIHVMDLVEGHLSALETLLEKPGCLVYNLGTGKGTSVLEMVAAFESASERSVPYRILDRRPGDIAVSTADPGRANRELGWHARRDVFDMCRDTWRWQRQNPDGYGRS</sequence>
<accession>A0A7C4VQH9</accession>
<keyword evidence="8" id="KW-0299">Galactose metabolism</keyword>
<evidence type="ECO:0000256" key="3">
    <source>
        <dbReference type="ARBA" id="ARBA00004947"/>
    </source>
</evidence>
<proteinExistence type="inferred from homology"/>
<protein>
    <recommendedName>
        <fullName evidence="6 10">UDP-glucose 4-epimerase</fullName>
        <ecNumber evidence="5 10">5.1.3.2</ecNumber>
    </recommendedName>
</protein>
<comment type="pathway">
    <text evidence="3 10">Carbohydrate metabolism; galactose metabolism.</text>
</comment>
<dbReference type="SUPFAM" id="SSF51735">
    <property type="entry name" value="NAD(P)-binding Rossmann-fold domains"/>
    <property type="match status" value="1"/>
</dbReference>
<organism evidence="12">
    <name type="scientific">Desulfatirhabdium butyrativorans</name>
    <dbReference type="NCBI Taxonomy" id="340467"/>
    <lineage>
        <taxon>Bacteria</taxon>
        <taxon>Pseudomonadati</taxon>
        <taxon>Thermodesulfobacteriota</taxon>
        <taxon>Desulfobacteria</taxon>
        <taxon>Desulfobacterales</taxon>
        <taxon>Desulfatirhabdiaceae</taxon>
        <taxon>Desulfatirhabdium</taxon>
    </lineage>
</organism>
<evidence type="ECO:0000313" key="12">
    <source>
        <dbReference type="EMBL" id="HGU33330.1"/>
    </source>
</evidence>
<evidence type="ECO:0000256" key="7">
    <source>
        <dbReference type="ARBA" id="ARBA00023027"/>
    </source>
</evidence>
<dbReference type="Pfam" id="PF01370">
    <property type="entry name" value="Epimerase"/>
    <property type="match status" value="1"/>
</dbReference>
<dbReference type="UniPathway" id="UPA00214"/>
<dbReference type="PRINTS" id="PR01713">
    <property type="entry name" value="NUCEPIMERASE"/>
</dbReference>
<dbReference type="InterPro" id="IPR001509">
    <property type="entry name" value="Epimerase_deHydtase"/>
</dbReference>
<dbReference type="GO" id="GO:0005829">
    <property type="term" value="C:cytosol"/>
    <property type="evidence" value="ECO:0007669"/>
    <property type="project" value="TreeGrafter"/>
</dbReference>
<dbReference type="PANTHER" id="PTHR43725">
    <property type="entry name" value="UDP-GLUCOSE 4-EPIMERASE"/>
    <property type="match status" value="1"/>
</dbReference>
<name>A0A7C4VQH9_9BACT</name>
<gene>
    <name evidence="12" type="primary">galE</name>
    <name evidence="12" type="ORF">ENS29_10800</name>
</gene>
<dbReference type="Gene3D" id="3.40.50.720">
    <property type="entry name" value="NAD(P)-binding Rossmann-like Domain"/>
    <property type="match status" value="1"/>
</dbReference>
<dbReference type="PANTHER" id="PTHR43725:SF47">
    <property type="entry name" value="UDP-GLUCOSE 4-EPIMERASE"/>
    <property type="match status" value="1"/>
</dbReference>
<evidence type="ECO:0000256" key="2">
    <source>
        <dbReference type="ARBA" id="ARBA00001911"/>
    </source>
</evidence>
<comment type="similarity">
    <text evidence="4 10">Belongs to the NAD(P)-dependent epimerase/dehydratase family.</text>
</comment>
<evidence type="ECO:0000256" key="10">
    <source>
        <dbReference type="RuleBase" id="RU366046"/>
    </source>
</evidence>
<comment type="caution">
    <text evidence="12">The sequence shown here is derived from an EMBL/GenBank/DDBJ whole genome shotgun (WGS) entry which is preliminary data.</text>
</comment>
<evidence type="ECO:0000256" key="5">
    <source>
        <dbReference type="ARBA" id="ARBA00013189"/>
    </source>
</evidence>
<dbReference type="NCBIfam" id="NF007956">
    <property type="entry name" value="PRK10675.1"/>
    <property type="match status" value="1"/>
</dbReference>
<dbReference type="CDD" id="cd05247">
    <property type="entry name" value="UDP_G4E_1_SDR_e"/>
    <property type="match status" value="1"/>
</dbReference>
<evidence type="ECO:0000259" key="11">
    <source>
        <dbReference type="Pfam" id="PF01370"/>
    </source>
</evidence>
<dbReference type="Gene3D" id="3.90.25.10">
    <property type="entry name" value="UDP-galactose 4-epimerase, domain 1"/>
    <property type="match status" value="1"/>
</dbReference>
<dbReference type="AlphaFoldDB" id="A0A7C4VQH9"/>
<keyword evidence="7 10" id="KW-0520">NAD</keyword>